<dbReference type="PROSITE" id="PS00560">
    <property type="entry name" value="CARBOXYPEPT_SER_HIS"/>
    <property type="match status" value="1"/>
</dbReference>
<comment type="similarity">
    <text evidence="1">Belongs to the peptidase S10 family.</text>
</comment>
<dbReference type="Pfam" id="PF00450">
    <property type="entry name" value="Peptidase_S10"/>
    <property type="match status" value="1"/>
</dbReference>
<keyword evidence="3" id="KW-0645">Protease</keyword>
<dbReference type="Proteomes" id="UP000053317">
    <property type="component" value="Unassembled WGS sequence"/>
</dbReference>
<comment type="caution">
    <text evidence="6">The sequence shown here is derived from an EMBL/GenBank/DDBJ whole genome shotgun (WGS) entry which is preliminary data.</text>
</comment>
<reference evidence="6 7" key="1">
    <citation type="submission" date="2015-05" db="EMBL/GenBank/DDBJ databases">
        <title>Distinctive expansion of gene families associated with plant cell wall degradation and secondary metabolism in the genomes of grapevine trunk pathogens.</title>
        <authorList>
            <person name="Lawrence D.P."/>
            <person name="Travadon R."/>
            <person name="Rolshausen P.E."/>
            <person name="Baumgartner K."/>
        </authorList>
    </citation>
    <scope>NUCLEOTIDE SEQUENCE [LARGE SCALE GENOMIC DNA]</scope>
    <source>
        <strain evidence="6">UCRPC4</strain>
    </source>
</reference>
<dbReference type="Gene3D" id="3.40.50.1820">
    <property type="entry name" value="alpha/beta hydrolase"/>
    <property type="match status" value="1"/>
</dbReference>
<evidence type="ECO:0000313" key="6">
    <source>
        <dbReference type="EMBL" id="KKY16990.1"/>
    </source>
</evidence>
<dbReference type="InterPro" id="IPR029058">
    <property type="entry name" value="AB_hydrolase_fold"/>
</dbReference>
<dbReference type="GO" id="GO:0006508">
    <property type="term" value="P:proteolysis"/>
    <property type="evidence" value="ECO:0007669"/>
    <property type="project" value="UniProtKB-KW"/>
</dbReference>
<dbReference type="GO" id="GO:0004185">
    <property type="term" value="F:serine-type carboxypeptidase activity"/>
    <property type="evidence" value="ECO:0007669"/>
    <property type="project" value="InterPro"/>
</dbReference>
<evidence type="ECO:0000256" key="2">
    <source>
        <dbReference type="ARBA" id="ARBA00022645"/>
    </source>
</evidence>
<dbReference type="EMBL" id="LCWF01000150">
    <property type="protein sequence ID" value="KKY16990.1"/>
    <property type="molecule type" value="Genomic_DNA"/>
</dbReference>
<dbReference type="PANTHER" id="PTHR11802:SF404">
    <property type="entry name" value="CARBOXYPEPTIDASE"/>
    <property type="match status" value="1"/>
</dbReference>
<reference evidence="6 7" key="2">
    <citation type="submission" date="2015-05" db="EMBL/GenBank/DDBJ databases">
        <authorList>
            <person name="Morales-Cruz A."/>
            <person name="Amrine K.C."/>
            <person name="Cantu D."/>
        </authorList>
    </citation>
    <scope>NUCLEOTIDE SEQUENCE [LARGE SCALE GENOMIC DNA]</scope>
    <source>
        <strain evidence="6">UCRPC4</strain>
    </source>
</reference>
<keyword evidence="7" id="KW-1185">Reference proteome</keyword>
<gene>
    <name evidence="6" type="ORF">UCRPC4_g05714</name>
</gene>
<dbReference type="InterPro" id="IPR033124">
    <property type="entry name" value="Ser_caboxypep_his_AS"/>
</dbReference>
<dbReference type="SUPFAM" id="SSF53474">
    <property type="entry name" value="alpha/beta-Hydrolases"/>
    <property type="match status" value="1"/>
</dbReference>
<dbReference type="AlphaFoldDB" id="A0A0G2GJ73"/>
<evidence type="ECO:0000256" key="3">
    <source>
        <dbReference type="ARBA" id="ARBA00022670"/>
    </source>
</evidence>
<sequence>MIGNVSLNPPRQYPRIAWERAQYPPSVFSDAGITTLNSPVDGNITISYKSPPVGTCTTVFSSQKQYTGYVTVPPFTLSPIQQNYTVNTFFWFIEARMSPETAPLTIYLNGGPGSSSMIGLFQEVGPCEVVEIAEGLLGTEARDWGWDRSSHVLFVDQPDQVGFSYDVLINASIDLLTSAIIEPPIALPASQHAYSFLNGTFPSGDSNNTANTTAIAAQTVWHMLQGFLGAFPQYNPGLVSNSTNAAVGINLFVESYGGKYGSAFASFWQSQNLLREQGLLSKNTTLQIDLVSLGIINGCIDDLVQGPFYPKFAYSNTYSIQALSLVDEQTAANAFLATNGCQQLIKSCRSQADSSDTDNKGDVANVNAICYQATATCASEVINVYAQSGRSYYDISQATLNPFPPNSFIEYLNQANVQSAIGVPVNFTTTSTAVTGAFNATGDYERGDYIESLAWLLSQGIRVALIYGDRDYVCNWLGGEAVSFAVAGAIQSDYSQWYNAGYAPIIVNDSYIGGVVREYGNLSFSRIYDAGHLVPAYQPETAFTVFTRVIEGTDISTGETVNLTSYYSQGDANATHTNSAPAMASPTCYLRAIDSTCSTAQKSALTNGEGVVINGIWYDKASDWTAPDSSGTLVW</sequence>
<keyword evidence="2 6" id="KW-0121">Carboxypeptidase</keyword>
<dbReference type="InterPro" id="IPR001563">
    <property type="entry name" value="Peptidase_S10"/>
</dbReference>
<evidence type="ECO:0000256" key="5">
    <source>
        <dbReference type="ARBA" id="ARBA00023180"/>
    </source>
</evidence>
<proteinExistence type="inferred from homology"/>
<dbReference type="PRINTS" id="PR00724">
    <property type="entry name" value="CRBOXYPTASEC"/>
</dbReference>
<dbReference type="GO" id="GO:0000324">
    <property type="term" value="C:fungal-type vacuole"/>
    <property type="evidence" value="ECO:0007669"/>
    <property type="project" value="TreeGrafter"/>
</dbReference>
<keyword evidence="5" id="KW-0325">Glycoprotein</keyword>
<keyword evidence="4" id="KW-0378">Hydrolase</keyword>
<protein>
    <submittedName>
        <fullName evidence="6">Putative carboxypeptidase s1</fullName>
    </submittedName>
</protein>
<evidence type="ECO:0000256" key="4">
    <source>
        <dbReference type="ARBA" id="ARBA00022801"/>
    </source>
</evidence>
<name>A0A0G2GJ73_PHACM</name>
<organism evidence="6 7">
    <name type="scientific">Phaeomoniella chlamydospora</name>
    <name type="common">Phaeoacremonium chlamydosporum</name>
    <dbReference type="NCBI Taxonomy" id="158046"/>
    <lineage>
        <taxon>Eukaryota</taxon>
        <taxon>Fungi</taxon>
        <taxon>Dikarya</taxon>
        <taxon>Ascomycota</taxon>
        <taxon>Pezizomycotina</taxon>
        <taxon>Eurotiomycetes</taxon>
        <taxon>Chaetothyriomycetidae</taxon>
        <taxon>Phaeomoniellales</taxon>
        <taxon>Phaeomoniellaceae</taxon>
        <taxon>Phaeomoniella</taxon>
    </lineage>
</organism>
<evidence type="ECO:0000313" key="7">
    <source>
        <dbReference type="Proteomes" id="UP000053317"/>
    </source>
</evidence>
<evidence type="ECO:0000256" key="1">
    <source>
        <dbReference type="ARBA" id="ARBA00009431"/>
    </source>
</evidence>
<dbReference type="PANTHER" id="PTHR11802">
    <property type="entry name" value="SERINE PROTEASE FAMILY S10 SERINE CARBOXYPEPTIDASE"/>
    <property type="match status" value="1"/>
</dbReference>
<accession>A0A0G2GJ73</accession>
<dbReference type="OrthoDB" id="443318at2759"/>